<dbReference type="EMBL" id="CP135076">
    <property type="protein sequence ID" value="WNO54289.1"/>
    <property type="molecule type" value="Genomic_DNA"/>
</dbReference>
<protein>
    <submittedName>
        <fullName evidence="1">Uncharacterized protein</fullName>
    </submittedName>
</protein>
<accession>A0ABZ0BAI6</accession>
<reference evidence="1 2" key="1">
    <citation type="submission" date="2023-09" db="EMBL/GenBank/DDBJ databases">
        <authorList>
            <person name="Rey-Velasco X."/>
        </authorList>
    </citation>
    <scope>NUCLEOTIDE SEQUENCE [LARGE SCALE GENOMIC DNA]</scope>
    <source>
        <strain evidence="1 2">W311</strain>
    </source>
</reference>
<dbReference type="Proteomes" id="UP001302249">
    <property type="component" value="Chromosome"/>
</dbReference>
<evidence type="ECO:0000313" key="2">
    <source>
        <dbReference type="Proteomes" id="UP001302249"/>
    </source>
</evidence>
<proteinExistence type="predicted"/>
<name>A0ABZ0BAI6_9SPHN</name>
<dbReference type="RefSeq" id="WP_313916613.1">
    <property type="nucleotide sequence ID" value="NZ_CP135076.1"/>
</dbReference>
<evidence type="ECO:0000313" key="1">
    <source>
        <dbReference type="EMBL" id="WNO54289.1"/>
    </source>
</evidence>
<organism evidence="1 2">
    <name type="scientific">Stakelama saccharophila</name>
    <dbReference type="NCBI Taxonomy" id="3075605"/>
    <lineage>
        <taxon>Bacteria</taxon>
        <taxon>Pseudomonadati</taxon>
        <taxon>Pseudomonadota</taxon>
        <taxon>Alphaproteobacteria</taxon>
        <taxon>Sphingomonadales</taxon>
        <taxon>Sphingomonadaceae</taxon>
        <taxon>Stakelama</taxon>
    </lineage>
</organism>
<keyword evidence="2" id="KW-1185">Reference proteome</keyword>
<sequence length="57" mass="6757">MQSNDRIYFLKRASRERELAELCRDDAVATAHRQMAKQYERRADGLSQEQTTIVERN</sequence>
<gene>
    <name evidence="1" type="ORF">RPR59_03230</name>
</gene>